<dbReference type="Proteomes" id="UP000002281">
    <property type="component" value="Chromosome 19"/>
</dbReference>
<organism evidence="2 3">
    <name type="scientific">Equus caballus</name>
    <name type="common">Horse</name>
    <dbReference type="NCBI Taxonomy" id="9796"/>
    <lineage>
        <taxon>Eukaryota</taxon>
        <taxon>Metazoa</taxon>
        <taxon>Chordata</taxon>
        <taxon>Craniata</taxon>
        <taxon>Vertebrata</taxon>
        <taxon>Euteleostomi</taxon>
        <taxon>Mammalia</taxon>
        <taxon>Eutheria</taxon>
        <taxon>Laurasiatheria</taxon>
        <taxon>Perissodactyla</taxon>
        <taxon>Equidae</taxon>
        <taxon>Equus</taxon>
    </lineage>
</organism>
<name>A0A3Q2HBX6_HORSE</name>
<keyword evidence="3" id="KW-1185">Reference proteome</keyword>
<gene>
    <name evidence="2 4" type="primary">BBX</name>
</gene>
<dbReference type="Ensembl" id="ENSECAT00000053376.3">
    <property type="protein sequence ID" value="ENSECAP00000031657.3"/>
    <property type="gene ID" value="ENSECAG00000023413.4"/>
</dbReference>
<protein>
    <submittedName>
        <fullName evidence="2">BBX high mobility group box domain containing</fullName>
    </submittedName>
</protein>
<dbReference type="ExpressionAtlas" id="A0A3Q2HBX6">
    <property type="expression patterns" value="baseline"/>
</dbReference>
<proteinExistence type="predicted"/>
<evidence type="ECO:0000313" key="4">
    <source>
        <dbReference type="VGNC" id="VGNC:15778"/>
    </source>
</evidence>
<dbReference type="AlphaFoldDB" id="A0A3Q2HBX6"/>
<feature type="region of interest" description="Disordered" evidence="1">
    <location>
        <begin position="19"/>
        <end position="52"/>
    </location>
</feature>
<evidence type="ECO:0000313" key="3">
    <source>
        <dbReference type="Proteomes" id="UP000002281"/>
    </source>
</evidence>
<evidence type="ECO:0000256" key="1">
    <source>
        <dbReference type="SAM" id="MobiDB-lite"/>
    </source>
</evidence>
<dbReference type="Bgee" id="ENSECAG00000023413">
    <property type="expression patterns" value="Expressed in brainstem and 23 other cell types or tissues"/>
</dbReference>
<sequence length="122" mass="13956">MTNQRSKCRGVCLRLPRWAATTSAPTTPRPPRPGAAPPRCRPSLPSSASPRWLRWPPWRMCTEVRGRLRSPMMDSQKKCHRLLSLFPVLTSEAPFPCKTLCFTYSLALSFPRDASESTWWKI</sequence>
<dbReference type="VGNC" id="VGNC:15778">
    <property type="gene designation" value="BBX"/>
</dbReference>
<dbReference type="GeneTree" id="ENSGT00940000158592"/>
<reference evidence="2" key="2">
    <citation type="submission" date="2025-08" db="UniProtKB">
        <authorList>
            <consortium name="Ensembl"/>
        </authorList>
    </citation>
    <scope>IDENTIFICATION</scope>
    <source>
        <strain evidence="2">Thoroughbred</strain>
    </source>
</reference>
<reference evidence="2" key="3">
    <citation type="submission" date="2025-09" db="UniProtKB">
        <authorList>
            <consortium name="Ensembl"/>
        </authorList>
    </citation>
    <scope>IDENTIFICATION</scope>
    <source>
        <strain evidence="2">Thoroughbred</strain>
    </source>
</reference>
<feature type="compositionally biased region" description="Pro residues" evidence="1">
    <location>
        <begin position="27"/>
        <end position="40"/>
    </location>
</feature>
<reference evidence="2 3" key="1">
    <citation type="journal article" date="2009" name="Science">
        <title>Genome sequence, comparative analysis, and population genetics of the domestic horse.</title>
        <authorList>
            <consortium name="Broad Institute Genome Sequencing Platform"/>
            <consortium name="Broad Institute Whole Genome Assembly Team"/>
            <person name="Wade C.M."/>
            <person name="Giulotto E."/>
            <person name="Sigurdsson S."/>
            <person name="Zoli M."/>
            <person name="Gnerre S."/>
            <person name="Imsland F."/>
            <person name="Lear T.L."/>
            <person name="Adelson D.L."/>
            <person name="Bailey E."/>
            <person name="Bellone R.R."/>
            <person name="Bloecker H."/>
            <person name="Distl O."/>
            <person name="Edgar R.C."/>
            <person name="Garber M."/>
            <person name="Leeb T."/>
            <person name="Mauceli E."/>
            <person name="MacLeod J.N."/>
            <person name="Penedo M.C.T."/>
            <person name="Raison J.M."/>
            <person name="Sharpe T."/>
            <person name="Vogel J."/>
            <person name="Andersson L."/>
            <person name="Antczak D.F."/>
            <person name="Biagi T."/>
            <person name="Binns M.M."/>
            <person name="Chowdhary B.P."/>
            <person name="Coleman S.J."/>
            <person name="Della Valle G."/>
            <person name="Fryc S."/>
            <person name="Guerin G."/>
            <person name="Hasegawa T."/>
            <person name="Hill E.W."/>
            <person name="Jurka J."/>
            <person name="Kiialainen A."/>
            <person name="Lindgren G."/>
            <person name="Liu J."/>
            <person name="Magnani E."/>
            <person name="Mickelson J.R."/>
            <person name="Murray J."/>
            <person name="Nergadze S.G."/>
            <person name="Onofrio R."/>
            <person name="Pedroni S."/>
            <person name="Piras M.F."/>
            <person name="Raudsepp T."/>
            <person name="Rocchi M."/>
            <person name="Roeed K.H."/>
            <person name="Ryder O.A."/>
            <person name="Searle S."/>
            <person name="Skow L."/>
            <person name="Swinburne J.E."/>
            <person name="Syvaenen A.C."/>
            <person name="Tozaki T."/>
            <person name="Valberg S.J."/>
            <person name="Vaudin M."/>
            <person name="White J.R."/>
            <person name="Zody M.C."/>
            <person name="Lander E.S."/>
            <person name="Lindblad-Toh K."/>
        </authorList>
    </citation>
    <scope>NUCLEOTIDE SEQUENCE [LARGE SCALE GENOMIC DNA]</scope>
    <source>
        <strain evidence="2 3">Thoroughbred</strain>
    </source>
</reference>
<evidence type="ECO:0000313" key="2">
    <source>
        <dbReference type="Ensembl" id="ENSECAP00000031657.3"/>
    </source>
</evidence>
<accession>A0A3Q2HBX6</accession>